<dbReference type="GO" id="GO:0005886">
    <property type="term" value="C:plasma membrane"/>
    <property type="evidence" value="ECO:0007669"/>
    <property type="project" value="UniProtKB-SubCell"/>
</dbReference>
<evidence type="ECO:0000256" key="3">
    <source>
        <dbReference type="ARBA" id="ARBA00022475"/>
    </source>
</evidence>
<sequence length="253" mass="28509">MDNEWQNRDLYVNKIFLSKEIPSGNYLKRLPVISNLKKIGGLELTKPVTIFVGENGVGKSTLIEGLAVAMGFNAEGGSVNFSFSTKESHSNLHEYITVSRGWRKQKDGFFLRAESFYNVASNIDDLDNGPGGLPIILSYGGLSLHEQSHGESFMALVENRFFGNGLYILDEPEAALSPMRLMELICYIKKLVDNNSQFIISTHSPILMTFPDAEVIEITQEEIKSVDYKETEHFLITKRFMDSPEQMIKNLLD</sequence>
<keyword evidence="5" id="KW-0408">Iron</keyword>
<dbReference type="Gene3D" id="3.40.50.300">
    <property type="entry name" value="P-loop containing nucleotide triphosphate hydrolases"/>
    <property type="match status" value="2"/>
</dbReference>
<keyword evidence="7" id="KW-0472">Membrane</keyword>
<comment type="subcellular location">
    <subcellularLocation>
        <location evidence="1">Cell membrane</location>
        <topology evidence="1">Peripheral membrane protein</topology>
    </subcellularLocation>
</comment>
<dbReference type="InterPro" id="IPR041685">
    <property type="entry name" value="AAA_GajA/Old/RecF-like"/>
</dbReference>
<dbReference type="PATRIC" id="fig|796940.3.peg.1552"/>
<dbReference type="InterPro" id="IPR051535">
    <property type="entry name" value="Siderophore_ABC-ATPase"/>
</dbReference>
<dbReference type="Pfam" id="PF13476">
    <property type="entry name" value="AAA_23"/>
    <property type="match status" value="1"/>
</dbReference>
<dbReference type="SUPFAM" id="SSF52540">
    <property type="entry name" value="P-loop containing nucleoside triphosphate hydrolases"/>
    <property type="match status" value="1"/>
</dbReference>
<dbReference type="Proteomes" id="UP000003379">
    <property type="component" value="Unassembled WGS sequence"/>
</dbReference>
<dbReference type="Pfam" id="PF13175">
    <property type="entry name" value="AAA_15"/>
    <property type="match status" value="1"/>
</dbReference>
<dbReference type="InterPro" id="IPR027417">
    <property type="entry name" value="P-loop_NTPase"/>
</dbReference>
<dbReference type="PANTHER" id="PTHR42771">
    <property type="entry name" value="IRON(3+)-HYDROXAMATE IMPORT ATP-BINDING PROTEIN FHUC"/>
    <property type="match status" value="1"/>
</dbReference>
<reference evidence="9 10" key="1">
    <citation type="submission" date="2011-08" db="EMBL/GenBank/DDBJ databases">
        <title>The Genome Sequence of Eubacteriaceae bacterium CM5.</title>
        <authorList>
            <consortium name="The Broad Institute Genome Sequencing Platform"/>
            <person name="Earl A."/>
            <person name="Ward D."/>
            <person name="Feldgarden M."/>
            <person name="Gevers D."/>
            <person name="Sizova M."/>
            <person name="Hazen A."/>
            <person name="Epstein S."/>
            <person name="Young S.K."/>
            <person name="Zeng Q."/>
            <person name="Gargeya S."/>
            <person name="Fitzgerald M."/>
            <person name="Haas B."/>
            <person name="Abouelleil A."/>
            <person name="Alvarado L."/>
            <person name="Arachchi H.M."/>
            <person name="Berlin A."/>
            <person name="Brown A."/>
            <person name="Chapman S.B."/>
            <person name="Chen Z."/>
            <person name="Dunbar C."/>
            <person name="Freedman E."/>
            <person name="Gearin G."/>
            <person name="Gellesch M."/>
            <person name="Goldberg J."/>
            <person name="Griggs A."/>
            <person name="Gujja S."/>
            <person name="Heiman D."/>
            <person name="Howarth C."/>
            <person name="Larson L."/>
            <person name="Lui A."/>
            <person name="MacDonald P.J.P."/>
            <person name="Montmayeur A."/>
            <person name="Murphy C."/>
            <person name="Neiman D."/>
            <person name="Pearson M."/>
            <person name="Priest M."/>
            <person name="Roberts A."/>
            <person name="Saif S."/>
            <person name="Shea T."/>
            <person name="Shenoy N."/>
            <person name="Sisk P."/>
            <person name="Stolte C."/>
            <person name="Sykes S."/>
            <person name="Wortman J."/>
            <person name="Nusbaum C."/>
            <person name="Birren B."/>
        </authorList>
    </citation>
    <scope>NUCLEOTIDE SEQUENCE [LARGE SCALE GENOMIC DNA]</scope>
    <source>
        <strain evidence="9 10">CM5</strain>
    </source>
</reference>
<protein>
    <recommendedName>
        <fullName evidence="8">AAA+ ATPase domain-containing protein</fullName>
    </recommendedName>
</protein>
<evidence type="ECO:0000256" key="2">
    <source>
        <dbReference type="ARBA" id="ARBA00022448"/>
    </source>
</evidence>
<dbReference type="AlphaFoldDB" id="G9XE54"/>
<organism evidence="9 10">
    <name type="scientific">Peptoanaerobacter stomatis</name>
    <dbReference type="NCBI Taxonomy" id="796937"/>
    <lineage>
        <taxon>Bacteria</taxon>
        <taxon>Bacillati</taxon>
        <taxon>Bacillota</taxon>
        <taxon>Clostridia</taxon>
        <taxon>Peptostreptococcales</taxon>
        <taxon>Filifactoraceae</taxon>
        <taxon>Peptoanaerobacter</taxon>
    </lineage>
</organism>
<evidence type="ECO:0000256" key="1">
    <source>
        <dbReference type="ARBA" id="ARBA00004202"/>
    </source>
</evidence>
<accession>G9XE54</accession>
<gene>
    <name evidence="9" type="ORF">HMPREF9628_00398</name>
</gene>
<evidence type="ECO:0000313" key="9">
    <source>
        <dbReference type="EMBL" id="EHL18712.1"/>
    </source>
</evidence>
<dbReference type="RefSeq" id="WP_009528654.1">
    <property type="nucleotide sequence ID" value="NZ_JH414597.1"/>
</dbReference>
<evidence type="ECO:0000256" key="5">
    <source>
        <dbReference type="ARBA" id="ARBA00023004"/>
    </source>
</evidence>
<evidence type="ECO:0000256" key="6">
    <source>
        <dbReference type="ARBA" id="ARBA00023065"/>
    </source>
</evidence>
<dbReference type="GO" id="GO:0006826">
    <property type="term" value="P:iron ion transport"/>
    <property type="evidence" value="ECO:0007669"/>
    <property type="project" value="UniProtKB-KW"/>
</dbReference>
<dbReference type="InterPro" id="IPR038729">
    <property type="entry name" value="Rad50/SbcC_AAA"/>
</dbReference>
<dbReference type="InterPro" id="IPR003593">
    <property type="entry name" value="AAA+_ATPase"/>
</dbReference>
<comment type="caution">
    <text evidence="9">The sequence shown here is derived from an EMBL/GenBank/DDBJ whole genome shotgun (WGS) entry which is preliminary data.</text>
</comment>
<dbReference type="EMBL" id="AFZG01000041">
    <property type="protein sequence ID" value="EHL18712.1"/>
    <property type="molecule type" value="Genomic_DNA"/>
</dbReference>
<proteinExistence type="predicted"/>
<keyword evidence="2" id="KW-0813">Transport</keyword>
<evidence type="ECO:0000256" key="7">
    <source>
        <dbReference type="ARBA" id="ARBA00023136"/>
    </source>
</evidence>
<dbReference type="GO" id="GO:0006302">
    <property type="term" value="P:double-strand break repair"/>
    <property type="evidence" value="ECO:0007669"/>
    <property type="project" value="InterPro"/>
</dbReference>
<keyword evidence="4" id="KW-0410">Iron transport</keyword>
<keyword evidence="6" id="KW-0406">Ion transport</keyword>
<keyword evidence="3" id="KW-1003">Cell membrane</keyword>
<evidence type="ECO:0000256" key="4">
    <source>
        <dbReference type="ARBA" id="ARBA00022496"/>
    </source>
</evidence>
<name>G9XE54_9FIRM</name>
<dbReference type="PANTHER" id="PTHR42771:SF2">
    <property type="entry name" value="IRON(3+)-HYDROXAMATE IMPORT ATP-BINDING PROTEIN FHUC"/>
    <property type="match status" value="1"/>
</dbReference>
<dbReference type="SMART" id="SM00382">
    <property type="entry name" value="AAA"/>
    <property type="match status" value="1"/>
</dbReference>
<evidence type="ECO:0000313" key="10">
    <source>
        <dbReference type="Proteomes" id="UP000003379"/>
    </source>
</evidence>
<dbReference type="GO" id="GO:0016887">
    <property type="term" value="F:ATP hydrolysis activity"/>
    <property type="evidence" value="ECO:0007669"/>
    <property type="project" value="InterPro"/>
</dbReference>
<evidence type="ECO:0000259" key="8">
    <source>
        <dbReference type="SMART" id="SM00382"/>
    </source>
</evidence>
<feature type="domain" description="AAA+ ATPase" evidence="8">
    <location>
        <begin position="45"/>
        <end position="222"/>
    </location>
</feature>
<dbReference type="HOGENOM" id="CLU_079631_2_0_9"/>